<evidence type="ECO:0000259" key="12">
    <source>
        <dbReference type="PROSITE" id="PS50942"/>
    </source>
</evidence>
<dbReference type="Gene3D" id="1.25.40.90">
    <property type="match status" value="1"/>
</dbReference>
<dbReference type="AlphaFoldDB" id="A0A0M0JI00"/>
<accession>A0A0M0JI00</accession>
<evidence type="ECO:0000313" key="14">
    <source>
        <dbReference type="Proteomes" id="UP000037460"/>
    </source>
</evidence>
<evidence type="ECO:0000259" key="11">
    <source>
        <dbReference type="PROSITE" id="PS50011"/>
    </source>
</evidence>
<dbReference type="InterPro" id="IPR011009">
    <property type="entry name" value="Kinase-like_dom_sf"/>
</dbReference>
<evidence type="ECO:0000256" key="2">
    <source>
        <dbReference type="ARBA" id="ARBA00022679"/>
    </source>
</evidence>
<dbReference type="SUPFAM" id="SSF48464">
    <property type="entry name" value="ENTH/VHS domain"/>
    <property type="match status" value="1"/>
</dbReference>
<dbReference type="SUPFAM" id="SSF56112">
    <property type="entry name" value="Protein kinase-like (PK-like)"/>
    <property type="match status" value="1"/>
</dbReference>
<feature type="active site" description="Proton acceptor" evidence="6">
    <location>
        <position position="521"/>
    </location>
</feature>
<feature type="binding site" evidence="7">
    <location>
        <begin position="525"/>
        <end position="526"/>
    </location>
    <ligand>
        <name>ATP</name>
        <dbReference type="ChEBI" id="CHEBI:30616"/>
    </ligand>
</feature>
<dbReference type="GO" id="GO:0004674">
    <property type="term" value="F:protein serine/threonine kinase activity"/>
    <property type="evidence" value="ECO:0007669"/>
    <property type="project" value="UniProtKB-KW"/>
</dbReference>
<dbReference type="InterPro" id="IPR008271">
    <property type="entry name" value="Ser/Thr_kinase_AS"/>
</dbReference>
<dbReference type="Proteomes" id="UP000037460">
    <property type="component" value="Unassembled WGS sequence"/>
</dbReference>
<feature type="region of interest" description="Disordered" evidence="10">
    <location>
        <begin position="258"/>
        <end position="304"/>
    </location>
</feature>
<dbReference type="InterPro" id="IPR000719">
    <property type="entry name" value="Prot_kinase_dom"/>
</dbReference>
<feature type="cross-link" description="Glycyl lysine isopeptide (Lys-Gly) (interchain with G-Cter in SUMO2)" evidence="8">
    <location>
        <position position="523"/>
    </location>
</feature>
<dbReference type="InterPro" id="IPR030616">
    <property type="entry name" value="Aur-like"/>
</dbReference>
<feature type="domain" description="Protein kinase" evidence="11">
    <location>
        <begin position="367"/>
        <end position="583"/>
    </location>
</feature>
<dbReference type="InterPro" id="IPR008942">
    <property type="entry name" value="ENTH_VHS"/>
</dbReference>
<name>A0A0M0JI00_9EUKA</name>
<dbReference type="EMBL" id="JWZX01002892">
    <property type="protein sequence ID" value="KOO26100.1"/>
    <property type="molecule type" value="Genomic_DNA"/>
</dbReference>
<evidence type="ECO:0000256" key="5">
    <source>
        <dbReference type="ARBA" id="ARBA00022840"/>
    </source>
</evidence>
<evidence type="ECO:0000256" key="10">
    <source>
        <dbReference type="SAM" id="MobiDB-lite"/>
    </source>
</evidence>
<keyword evidence="4 13" id="KW-0418">Kinase</keyword>
<dbReference type="InterPro" id="IPR017441">
    <property type="entry name" value="Protein_kinase_ATP_BS"/>
</dbReference>
<evidence type="ECO:0000256" key="6">
    <source>
        <dbReference type="PIRSR" id="PIRSR630616-1"/>
    </source>
</evidence>
<dbReference type="InterPro" id="IPR013809">
    <property type="entry name" value="ENTH"/>
</dbReference>
<keyword evidence="3 7" id="KW-0547">Nucleotide-binding</keyword>
<feature type="binding site" evidence="7">
    <location>
        <position position="540"/>
    </location>
    <ligand>
        <name>ATP</name>
        <dbReference type="ChEBI" id="CHEBI:30616"/>
    </ligand>
</feature>
<dbReference type="PROSITE" id="PS50011">
    <property type="entry name" value="PROTEIN_KINASE_DOM"/>
    <property type="match status" value="1"/>
</dbReference>
<evidence type="ECO:0000256" key="8">
    <source>
        <dbReference type="PIRSR" id="PIRSR630616-3"/>
    </source>
</evidence>
<evidence type="ECO:0000256" key="7">
    <source>
        <dbReference type="PIRSR" id="PIRSR630616-2"/>
    </source>
</evidence>
<feature type="binding site" evidence="7">
    <location>
        <begin position="476"/>
        <end position="478"/>
    </location>
    <ligand>
        <name>ATP</name>
        <dbReference type="ChEBI" id="CHEBI:30616"/>
    </ligand>
</feature>
<dbReference type="PROSITE" id="PS00107">
    <property type="entry name" value="PROTEIN_KINASE_ATP"/>
    <property type="match status" value="1"/>
</dbReference>
<feature type="compositionally biased region" description="Polar residues" evidence="10">
    <location>
        <begin position="258"/>
        <end position="267"/>
    </location>
</feature>
<dbReference type="Pfam" id="PF00069">
    <property type="entry name" value="Pkinase"/>
    <property type="match status" value="1"/>
</dbReference>
<evidence type="ECO:0000256" key="9">
    <source>
        <dbReference type="PROSITE-ProRule" id="PRU10141"/>
    </source>
</evidence>
<keyword evidence="5 7" id="KW-0067">ATP-binding</keyword>
<reference evidence="14" key="1">
    <citation type="journal article" date="2015" name="PLoS Genet.">
        <title>Genome Sequence and Transcriptome Analyses of Chrysochromulina tobin: Metabolic Tools for Enhanced Algal Fitness in the Prominent Order Prymnesiales (Haptophyceae).</title>
        <authorList>
            <person name="Hovde B.T."/>
            <person name="Deodato C.R."/>
            <person name="Hunsperger H.M."/>
            <person name="Ryken S.A."/>
            <person name="Yost W."/>
            <person name="Jha R.K."/>
            <person name="Patterson J."/>
            <person name="Monnat R.J. Jr."/>
            <person name="Barlow S.B."/>
            <person name="Starkenburg S.R."/>
            <person name="Cattolico R.A."/>
        </authorList>
    </citation>
    <scope>NUCLEOTIDE SEQUENCE</scope>
    <source>
        <strain evidence="14">CCMP291</strain>
    </source>
</reference>
<evidence type="ECO:0000256" key="4">
    <source>
        <dbReference type="ARBA" id="ARBA00022777"/>
    </source>
</evidence>
<dbReference type="PROSITE" id="PS00108">
    <property type="entry name" value="PROTEIN_KINASE_ST"/>
    <property type="match status" value="1"/>
</dbReference>
<comment type="caution">
    <text evidence="13">The sequence shown here is derived from an EMBL/GenBank/DDBJ whole genome shotgun (WGS) entry which is preliminary data.</text>
</comment>
<organism evidence="13 14">
    <name type="scientific">Chrysochromulina tobinii</name>
    <dbReference type="NCBI Taxonomy" id="1460289"/>
    <lineage>
        <taxon>Eukaryota</taxon>
        <taxon>Haptista</taxon>
        <taxon>Haptophyta</taxon>
        <taxon>Prymnesiophyceae</taxon>
        <taxon>Prymnesiales</taxon>
        <taxon>Chrysochromulinaceae</taxon>
        <taxon>Chrysochromulina</taxon>
    </lineage>
</organism>
<feature type="domain" description="ENTH" evidence="12">
    <location>
        <begin position="1"/>
        <end position="155"/>
    </location>
</feature>
<feature type="compositionally biased region" description="Basic and acidic residues" evidence="10">
    <location>
        <begin position="268"/>
        <end position="283"/>
    </location>
</feature>
<dbReference type="Gene3D" id="1.10.510.10">
    <property type="entry name" value="Transferase(Phosphotransferase) domain 1"/>
    <property type="match status" value="1"/>
</dbReference>
<keyword evidence="14" id="KW-1185">Reference proteome</keyword>
<keyword evidence="1" id="KW-0723">Serine/threonine-protein kinase</keyword>
<proteinExistence type="predicted"/>
<protein>
    <submittedName>
        <fullName evidence="13">Cbl-interacting serine threonine-protein kinase 3</fullName>
    </submittedName>
</protein>
<feature type="binding site" evidence="9">
    <location>
        <position position="401"/>
    </location>
    <ligand>
        <name>ATP</name>
        <dbReference type="ChEBI" id="CHEBI:30616"/>
    </ligand>
</feature>
<evidence type="ECO:0000313" key="13">
    <source>
        <dbReference type="EMBL" id="KOO26100.1"/>
    </source>
</evidence>
<dbReference type="OrthoDB" id="6513151at2759"/>
<dbReference type="PANTHER" id="PTHR24350">
    <property type="entry name" value="SERINE/THREONINE-PROTEIN KINASE IAL-RELATED"/>
    <property type="match status" value="1"/>
</dbReference>
<dbReference type="GO" id="GO:0005524">
    <property type="term" value="F:ATP binding"/>
    <property type="evidence" value="ECO:0007669"/>
    <property type="project" value="UniProtKB-UniRule"/>
</dbReference>
<evidence type="ECO:0000256" key="3">
    <source>
        <dbReference type="ARBA" id="ARBA00022741"/>
    </source>
</evidence>
<keyword evidence="2" id="KW-0808">Transferase</keyword>
<gene>
    <name evidence="13" type="ORF">Ctob_004710</name>
</gene>
<dbReference type="PROSITE" id="PS50942">
    <property type="entry name" value="ENTH"/>
    <property type="match status" value="1"/>
</dbReference>
<dbReference type="SMART" id="SM00220">
    <property type="entry name" value="S_TKc"/>
    <property type="match status" value="1"/>
</dbReference>
<sequence>MNECKTALFEATTDDWLPPKEKHVLTIVRLAGEEKTAAQVDAELTKRLQACRSSASATVAAKALLVLRRVASAGHVASLSQAVRELAAVCCEPQGRHAQGEYVSECAGFMRALCQWSGVGTLRDADGHAGRAWASRTVRELAAELPRLQGLTAVALECASLGCSTNGALQALRVEIVEDALCLFRLEANAAATLQAGLMALPLAAVAARGGGALELLETFMMHARRAVALHGALADDVSGAQPTAGLSWRTTSSVSSKHEIATSSVSSEHEIDTSSVSSKHEIATSSARAGSSPVATPPHVPVSAPHVPSTAVVAAPLDRLAAKKAVLAAKRESKKGVHASAKPEEADTALRHKAAPQLPLNLLAGYSFVETIGVGSYAIVRRAHNLCAKANGYPDEVAIKTIDVAKVTMHAQLPTVEAEVALLRSLHHPYIAKLYETISDPISGTRSVILTSSACMCSFTAWRRSFTGTISLVLEYAAGGELYSLIERGGAIAEDEAALILAELLDVVGYLHARSIVHNDIKPENVCFVNEAGSIRLIDFGYAAIVRPNVLRGSSWCGTPKYVSPEQLSGRGFESTTPGAHD</sequence>
<evidence type="ECO:0000256" key="1">
    <source>
        <dbReference type="ARBA" id="ARBA00022527"/>
    </source>
</evidence>